<dbReference type="FunFam" id="3.20.20.70:FF:000171">
    <property type="entry name" value="Ribulose-phosphate 3-epimerase"/>
    <property type="match status" value="1"/>
</dbReference>
<evidence type="ECO:0000256" key="11">
    <source>
        <dbReference type="ARBA" id="ARBA00023235"/>
    </source>
</evidence>
<dbReference type="STRING" id="401625.A0A0P1BPM2"/>
<proteinExistence type="inferred from homology"/>
<evidence type="ECO:0000256" key="3">
    <source>
        <dbReference type="ARBA" id="ARBA00001941"/>
    </source>
</evidence>
<dbReference type="PANTHER" id="PTHR11749">
    <property type="entry name" value="RIBULOSE-5-PHOSPHATE-3-EPIMERASE"/>
    <property type="match status" value="1"/>
</dbReference>
<evidence type="ECO:0000256" key="15">
    <source>
        <dbReference type="SAM" id="MobiDB-lite"/>
    </source>
</evidence>
<dbReference type="Proteomes" id="UP000054845">
    <property type="component" value="Unassembled WGS sequence"/>
</dbReference>
<dbReference type="Gene3D" id="3.20.20.70">
    <property type="entry name" value="Aldolase class I"/>
    <property type="match status" value="1"/>
</dbReference>
<evidence type="ECO:0000256" key="14">
    <source>
        <dbReference type="ARBA" id="ARBA00030599"/>
    </source>
</evidence>
<comment type="cofactor">
    <cofactor evidence="2">
        <name>Mn(2+)</name>
        <dbReference type="ChEBI" id="CHEBI:29035"/>
    </cofactor>
</comment>
<dbReference type="OrthoDB" id="1927044at2759"/>
<dbReference type="GO" id="GO:0005975">
    <property type="term" value="P:carbohydrate metabolic process"/>
    <property type="evidence" value="ECO:0007669"/>
    <property type="project" value="InterPro"/>
</dbReference>
<dbReference type="InterPro" id="IPR011060">
    <property type="entry name" value="RibuloseP-bd_barrel"/>
</dbReference>
<dbReference type="Pfam" id="PF00834">
    <property type="entry name" value="Ribul_P_3_epim"/>
    <property type="match status" value="1"/>
</dbReference>
<dbReference type="UniPathway" id="UPA00115">
    <property type="reaction ID" value="UER00411"/>
</dbReference>
<comment type="cofactor">
    <cofactor evidence="3">
        <name>Co(2+)</name>
        <dbReference type="ChEBI" id="CHEBI:48828"/>
    </cofactor>
</comment>
<evidence type="ECO:0000256" key="2">
    <source>
        <dbReference type="ARBA" id="ARBA00001936"/>
    </source>
</evidence>
<dbReference type="GO" id="GO:0046872">
    <property type="term" value="F:metal ion binding"/>
    <property type="evidence" value="ECO:0007669"/>
    <property type="project" value="UniProtKB-KW"/>
</dbReference>
<dbReference type="CDD" id="cd00429">
    <property type="entry name" value="RPE"/>
    <property type="match status" value="1"/>
</dbReference>
<dbReference type="AlphaFoldDB" id="A0A0P1BPM2"/>
<feature type="region of interest" description="Disordered" evidence="15">
    <location>
        <begin position="228"/>
        <end position="306"/>
    </location>
</feature>
<organism evidence="16 17">
    <name type="scientific">Ceraceosorus bombacis</name>
    <dbReference type="NCBI Taxonomy" id="401625"/>
    <lineage>
        <taxon>Eukaryota</taxon>
        <taxon>Fungi</taxon>
        <taxon>Dikarya</taxon>
        <taxon>Basidiomycota</taxon>
        <taxon>Ustilaginomycotina</taxon>
        <taxon>Exobasidiomycetes</taxon>
        <taxon>Ceraceosorales</taxon>
        <taxon>Ceraceosoraceae</taxon>
        <taxon>Ceraceosorus</taxon>
    </lineage>
</organism>
<dbReference type="GO" id="GO:0006098">
    <property type="term" value="P:pentose-phosphate shunt"/>
    <property type="evidence" value="ECO:0007669"/>
    <property type="project" value="UniProtKB-UniPathway"/>
</dbReference>
<comment type="cofactor">
    <cofactor evidence="5">
        <name>Fe(2+)</name>
        <dbReference type="ChEBI" id="CHEBI:29033"/>
    </cofactor>
</comment>
<keyword evidence="10" id="KW-0479">Metal-binding</keyword>
<evidence type="ECO:0000256" key="9">
    <source>
        <dbReference type="ARBA" id="ARBA00013920"/>
    </source>
</evidence>
<dbReference type="NCBIfam" id="NF004076">
    <property type="entry name" value="PRK05581.1-4"/>
    <property type="match status" value="1"/>
</dbReference>
<comment type="pathway">
    <text evidence="6">Carbohydrate degradation; pentose phosphate pathway; D-xylulose 5-phosphate from D-ribulose 5-phosphate (non-oxidative stage): step 1/1.</text>
</comment>
<feature type="compositionally biased region" description="Polar residues" evidence="15">
    <location>
        <begin position="251"/>
        <end position="265"/>
    </location>
</feature>
<dbReference type="NCBIfam" id="TIGR01163">
    <property type="entry name" value="rpe"/>
    <property type="match status" value="1"/>
</dbReference>
<evidence type="ECO:0000256" key="1">
    <source>
        <dbReference type="ARBA" id="ARBA00001782"/>
    </source>
</evidence>
<accession>A0A0P1BPM2</accession>
<evidence type="ECO:0000256" key="12">
    <source>
        <dbReference type="ARBA" id="ARBA00023285"/>
    </source>
</evidence>
<comment type="similarity">
    <text evidence="7">Belongs to the ribulose-phosphate 3-epimerase family.</text>
</comment>
<evidence type="ECO:0000256" key="5">
    <source>
        <dbReference type="ARBA" id="ARBA00001954"/>
    </source>
</evidence>
<dbReference type="InterPro" id="IPR000056">
    <property type="entry name" value="Ribul_P_3_epim-like"/>
</dbReference>
<feature type="compositionally biased region" description="Polar residues" evidence="15">
    <location>
        <begin position="295"/>
        <end position="306"/>
    </location>
</feature>
<dbReference type="SUPFAM" id="SSF51366">
    <property type="entry name" value="Ribulose-phoshate binding barrel"/>
    <property type="match status" value="1"/>
</dbReference>
<feature type="compositionally biased region" description="Basic residues" evidence="15">
    <location>
        <begin position="267"/>
        <end position="277"/>
    </location>
</feature>
<evidence type="ECO:0000256" key="13">
    <source>
        <dbReference type="ARBA" id="ARBA00029933"/>
    </source>
</evidence>
<evidence type="ECO:0000256" key="4">
    <source>
        <dbReference type="ARBA" id="ARBA00001947"/>
    </source>
</evidence>
<dbReference type="InterPro" id="IPR026019">
    <property type="entry name" value="Ribul_P_3_epim"/>
</dbReference>
<dbReference type="InterPro" id="IPR013785">
    <property type="entry name" value="Aldolase_TIM"/>
</dbReference>
<evidence type="ECO:0000313" key="16">
    <source>
        <dbReference type="EMBL" id="CEH18838.1"/>
    </source>
</evidence>
<dbReference type="PROSITE" id="PS01086">
    <property type="entry name" value="RIBUL_P_3_EPIMER_2"/>
    <property type="match status" value="1"/>
</dbReference>
<comment type="catalytic activity">
    <reaction evidence="1">
        <text>D-ribulose 5-phosphate = D-xylulose 5-phosphate</text>
        <dbReference type="Rhea" id="RHEA:13677"/>
        <dbReference type="ChEBI" id="CHEBI:57737"/>
        <dbReference type="ChEBI" id="CHEBI:58121"/>
        <dbReference type="EC" id="5.1.3.1"/>
    </reaction>
</comment>
<evidence type="ECO:0000256" key="8">
    <source>
        <dbReference type="ARBA" id="ARBA00013188"/>
    </source>
</evidence>
<dbReference type="EMBL" id="CCYA01000276">
    <property type="protein sequence ID" value="CEH18838.1"/>
    <property type="molecule type" value="Genomic_DNA"/>
</dbReference>
<evidence type="ECO:0000256" key="6">
    <source>
        <dbReference type="ARBA" id="ARBA00005016"/>
    </source>
</evidence>
<name>A0A0P1BPM2_9BASI</name>
<reference evidence="17" key="1">
    <citation type="submission" date="2014-09" db="EMBL/GenBank/DDBJ databases">
        <authorList>
            <person name="Sharma Rahul"/>
            <person name="Thines Marco"/>
        </authorList>
    </citation>
    <scope>NUCLEOTIDE SEQUENCE [LARGE SCALE GENOMIC DNA]</scope>
</reference>
<dbReference type="HAMAP" id="MF_02227">
    <property type="entry name" value="RPE"/>
    <property type="match status" value="1"/>
</dbReference>
<sequence length="306" mass="32870">MPRVIIAPSVLAADMGNLNAECKRMMDAGADWLHMDVMDGHFVPNIVLGAPIISSVSKAVPNIFMDCHMMVTEPGRWVKDIAEAGGKSYTFHIEAADDPMDVVRQIKATGMRAAVAINPGTPSSEISNELGEAVDMILVMTVWPGAGGQKFMKECMPKVAELRARFPDLDVEVDGGVGPKTIDKCANAGANIIVAGTAIFNAESPKDVVNYLRTRCEAAQEKIAREREQILFDPNDESALSDGDDDRGTASRPSSRRNTPLSQPRTYLRHLVARRSSGKLPPMQRGITGPGGIASLTNSIGLTSIN</sequence>
<comment type="cofactor">
    <cofactor evidence="4">
        <name>Zn(2+)</name>
        <dbReference type="ChEBI" id="CHEBI:29105"/>
    </cofactor>
</comment>
<evidence type="ECO:0000256" key="10">
    <source>
        <dbReference type="ARBA" id="ARBA00022723"/>
    </source>
</evidence>
<evidence type="ECO:0000256" key="7">
    <source>
        <dbReference type="ARBA" id="ARBA00009541"/>
    </source>
</evidence>
<evidence type="ECO:0000313" key="17">
    <source>
        <dbReference type="Proteomes" id="UP000054845"/>
    </source>
</evidence>
<keyword evidence="17" id="KW-1185">Reference proteome</keyword>
<dbReference type="GO" id="GO:0004750">
    <property type="term" value="F:D-ribulose-phosphate 3-epimerase activity"/>
    <property type="evidence" value="ECO:0007669"/>
    <property type="project" value="UniProtKB-EC"/>
</dbReference>
<keyword evidence="12" id="KW-0170">Cobalt</keyword>
<dbReference type="PROSITE" id="PS01085">
    <property type="entry name" value="RIBUL_P_3_EPIMER_1"/>
    <property type="match status" value="1"/>
</dbReference>
<keyword evidence="11" id="KW-0413">Isomerase</keyword>
<protein>
    <recommendedName>
        <fullName evidence="9">Ribulose-phosphate 3-epimerase</fullName>
        <ecNumber evidence="8">5.1.3.1</ecNumber>
    </recommendedName>
    <alternativeName>
        <fullName evidence="14">Pentose-5-phosphate 3-epimerase</fullName>
    </alternativeName>
    <alternativeName>
        <fullName evidence="13">RPE</fullName>
    </alternativeName>
</protein>
<dbReference type="EC" id="5.1.3.1" evidence="8"/>